<gene>
    <name evidence="3" type="ORF">FJTKL_00424</name>
</gene>
<organism evidence="3 4">
    <name type="scientific">Diaporthe vaccinii</name>
    <dbReference type="NCBI Taxonomy" id="105482"/>
    <lineage>
        <taxon>Eukaryota</taxon>
        <taxon>Fungi</taxon>
        <taxon>Dikarya</taxon>
        <taxon>Ascomycota</taxon>
        <taxon>Pezizomycotina</taxon>
        <taxon>Sordariomycetes</taxon>
        <taxon>Sordariomycetidae</taxon>
        <taxon>Diaporthales</taxon>
        <taxon>Diaporthaceae</taxon>
        <taxon>Diaporthe</taxon>
        <taxon>Diaporthe eres species complex</taxon>
    </lineage>
</organism>
<feature type="transmembrane region" description="Helical" evidence="2">
    <location>
        <begin position="206"/>
        <end position="232"/>
    </location>
</feature>
<keyword evidence="4" id="KW-1185">Reference proteome</keyword>
<feature type="transmembrane region" description="Helical" evidence="2">
    <location>
        <begin position="168"/>
        <end position="186"/>
    </location>
</feature>
<feature type="transmembrane region" description="Helical" evidence="2">
    <location>
        <begin position="93"/>
        <end position="112"/>
    </location>
</feature>
<comment type="caution">
    <text evidence="3">The sequence shown here is derived from an EMBL/GenBank/DDBJ whole genome shotgun (WGS) entry which is preliminary data.</text>
</comment>
<evidence type="ECO:0000256" key="1">
    <source>
        <dbReference type="SAM" id="MobiDB-lite"/>
    </source>
</evidence>
<name>A0ABR4E2W1_9PEZI</name>
<keyword evidence="2" id="KW-1133">Transmembrane helix</keyword>
<feature type="transmembrane region" description="Helical" evidence="2">
    <location>
        <begin position="124"/>
        <end position="147"/>
    </location>
</feature>
<dbReference type="EMBL" id="JBAWTH010000108">
    <property type="protein sequence ID" value="KAL2276759.1"/>
    <property type="molecule type" value="Genomic_DNA"/>
</dbReference>
<feature type="region of interest" description="Disordered" evidence="1">
    <location>
        <begin position="58"/>
        <end position="87"/>
    </location>
</feature>
<keyword evidence="2" id="KW-0812">Transmembrane</keyword>
<feature type="transmembrane region" description="Helical" evidence="2">
    <location>
        <begin position="29"/>
        <end position="49"/>
    </location>
</feature>
<dbReference type="Proteomes" id="UP001600888">
    <property type="component" value="Unassembled WGS sequence"/>
</dbReference>
<reference evidence="3 4" key="1">
    <citation type="submission" date="2024-03" db="EMBL/GenBank/DDBJ databases">
        <title>A high-quality draft genome sequence of Diaporthe vaccinii, a causative agent of upright dieback and viscid rot disease in cranberry plants.</title>
        <authorList>
            <person name="Sarrasin M."/>
            <person name="Lang B.F."/>
            <person name="Burger G."/>
        </authorList>
    </citation>
    <scope>NUCLEOTIDE SEQUENCE [LARGE SCALE GENOMIC DNA]</scope>
    <source>
        <strain evidence="3 4">IS7</strain>
    </source>
</reference>
<protein>
    <submittedName>
        <fullName evidence="3">Uncharacterized protein</fullName>
    </submittedName>
</protein>
<sequence length="253" mass="27531">MYYLFACPEYKKYGSVIPEPPRLMDYLNLAQLLIQWLCSLLLLGFVLVVRESAHANVETDPTTAQTTEATAEQTADPTTDPTTTDETSPSARVAVLLVVIHAALCVFWAILAGEPSRDWLDLPFVIIMGINYACINPLFTVTTGIAYGLQASAAGAAQDRTALSRTTLVLQIIVFLALAVLWPVRLRLPENLKDSGLWLVYDWYPLVGWPCVNNALVAVGQCIVLHAVGGAARGGAQSMSRETQPLLAHVRHG</sequence>
<proteinExistence type="predicted"/>
<evidence type="ECO:0000313" key="4">
    <source>
        <dbReference type="Proteomes" id="UP001600888"/>
    </source>
</evidence>
<accession>A0ABR4E2W1</accession>
<keyword evidence="2" id="KW-0472">Membrane</keyword>
<evidence type="ECO:0000256" key="2">
    <source>
        <dbReference type="SAM" id="Phobius"/>
    </source>
</evidence>
<evidence type="ECO:0000313" key="3">
    <source>
        <dbReference type="EMBL" id="KAL2276759.1"/>
    </source>
</evidence>